<dbReference type="PROSITE" id="PS50865">
    <property type="entry name" value="ZF_MYND_2"/>
    <property type="match status" value="1"/>
</dbReference>
<protein>
    <recommendedName>
        <fullName evidence="6">MYND-type domain-containing protein</fullName>
    </recommendedName>
</protein>
<feature type="domain" description="MYND-type" evidence="6">
    <location>
        <begin position="5"/>
        <end position="45"/>
    </location>
</feature>
<reference evidence="7" key="1">
    <citation type="submission" date="2021-11" db="EMBL/GenBank/DDBJ databases">
        <title>Purpureocillium_takamizusanense_genome.</title>
        <authorList>
            <person name="Nguyen N.-H."/>
        </authorList>
    </citation>
    <scope>NUCLEOTIDE SEQUENCE</scope>
    <source>
        <strain evidence="7">PT3</strain>
    </source>
</reference>
<dbReference type="AlphaFoldDB" id="A0A9Q8Q9P5"/>
<keyword evidence="1" id="KW-0479">Metal-binding</keyword>
<dbReference type="GO" id="GO:0008270">
    <property type="term" value="F:zinc ion binding"/>
    <property type="evidence" value="ECO:0007669"/>
    <property type="project" value="UniProtKB-KW"/>
</dbReference>
<evidence type="ECO:0000256" key="5">
    <source>
        <dbReference type="SAM" id="MobiDB-lite"/>
    </source>
</evidence>
<dbReference type="SUPFAM" id="SSF144232">
    <property type="entry name" value="HIT/MYND zinc finger-like"/>
    <property type="match status" value="1"/>
</dbReference>
<dbReference type="InterPro" id="IPR002893">
    <property type="entry name" value="Znf_MYND"/>
</dbReference>
<dbReference type="PROSITE" id="PS01360">
    <property type="entry name" value="ZF_MYND_1"/>
    <property type="match status" value="1"/>
</dbReference>
<accession>A0A9Q8Q9P5</accession>
<keyword evidence="8" id="KW-1185">Reference proteome</keyword>
<evidence type="ECO:0000256" key="4">
    <source>
        <dbReference type="PROSITE-ProRule" id="PRU00134"/>
    </source>
</evidence>
<dbReference type="Gene3D" id="6.10.140.2220">
    <property type="match status" value="1"/>
</dbReference>
<evidence type="ECO:0000256" key="2">
    <source>
        <dbReference type="ARBA" id="ARBA00022771"/>
    </source>
</evidence>
<evidence type="ECO:0000259" key="6">
    <source>
        <dbReference type="PROSITE" id="PS50865"/>
    </source>
</evidence>
<dbReference type="Pfam" id="PF01753">
    <property type="entry name" value="zf-MYND"/>
    <property type="match status" value="1"/>
</dbReference>
<organism evidence="7 8">
    <name type="scientific">Purpureocillium takamizusanense</name>
    <dbReference type="NCBI Taxonomy" id="2060973"/>
    <lineage>
        <taxon>Eukaryota</taxon>
        <taxon>Fungi</taxon>
        <taxon>Dikarya</taxon>
        <taxon>Ascomycota</taxon>
        <taxon>Pezizomycotina</taxon>
        <taxon>Sordariomycetes</taxon>
        <taxon>Hypocreomycetidae</taxon>
        <taxon>Hypocreales</taxon>
        <taxon>Ophiocordycipitaceae</taxon>
        <taxon>Purpureocillium</taxon>
    </lineage>
</organism>
<dbReference type="KEGG" id="ptkz:JDV02_001711"/>
<dbReference type="OrthoDB" id="432970at2759"/>
<dbReference type="RefSeq" id="XP_047838629.1">
    <property type="nucleotide sequence ID" value="XM_047982663.1"/>
</dbReference>
<evidence type="ECO:0000256" key="3">
    <source>
        <dbReference type="ARBA" id="ARBA00022833"/>
    </source>
</evidence>
<keyword evidence="2 4" id="KW-0863">Zinc-finger</keyword>
<dbReference type="GeneID" id="72063673"/>
<keyword evidence="3" id="KW-0862">Zinc</keyword>
<evidence type="ECO:0000313" key="8">
    <source>
        <dbReference type="Proteomes" id="UP000829364"/>
    </source>
</evidence>
<gene>
    <name evidence="7" type="ORF">JDV02_001711</name>
</gene>
<sequence>MAVECTGCKKSPPEVTLKHCAKCSTSLYCSRDCQKADWKAHKKVCGKQAGGGGGGGPSHTSAERASAGRLSPPKGLDSGVADPFTRLDKGTWLHDRSEGDVFRLLIDAYRLRIEDTHNFDGEVEEGSIYDGGSNGLRGFQRFLGRVAARPGLLPAWWDDGKRADCEALGATAGGQWHDLACAVEKADIVEHYGDARFPMQLRMFAEAVYGRGPGGVDGTGMRRMMMASEQGLTDDMHTAMLDASGMFGRR</sequence>
<feature type="region of interest" description="Disordered" evidence="5">
    <location>
        <begin position="47"/>
        <end position="81"/>
    </location>
</feature>
<feature type="compositionally biased region" description="Gly residues" evidence="5">
    <location>
        <begin position="48"/>
        <end position="57"/>
    </location>
</feature>
<dbReference type="Proteomes" id="UP000829364">
    <property type="component" value="Chromosome 1"/>
</dbReference>
<evidence type="ECO:0000313" key="7">
    <source>
        <dbReference type="EMBL" id="UNI15148.1"/>
    </source>
</evidence>
<proteinExistence type="predicted"/>
<evidence type="ECO:0000256" key="1">
    <source>
        <dbReference type="ARBA" id="ARBA00022723"/>
    </source>
</evidence>
<name>A0A9Q8Q9P5_9HYPO</name>
<dbReference type="EMBL" id="CP086354">
    <property type="protein sequence ID" value="UNI15148.1"/>
    <property type="molecule type" value="Genomic_DNA"/>
</dbReference>